<evidence type="ECO:0000256" key="1">
    <source>
        <dbReference type="ARBA" id="ARBA00004370"/>
    </source>
</evidence>
<dbReference type="PANTHER" id="PTHR33910:SF1">
    <property type="entry name" value="PROTEIN TRANSLOCASE SUBUNIT SECE"/>
    <property type="match status" value="1"/>
</dbReference>
<dbReference type="InterPro" id="IPR005807">
    <property type="entry name" value="SecE_bac"/>
</dbReference>
<feature type="transmembrane region" description="Helical" evidence="9">
    <location>
        <begin position="31"/>
        <end position="49"/>
    </location>
</feature>
<evidence type="ECO:0000256" key="9">
    <source>
        <dbReference type="HAMAP-Rule" id="MF_00422"/>
    </source>
</evidence>
<sequence length="64" mass="7277">MAKTSPNEFFRQVRSEAGKVVWPTRQETVRTAIFVAIMMLLLSVFFLGVDQLFGFAVRELLALV</sequence>
<keyword evidence="6 9" id="KW-1133">Transmembrane helix</keyword>
<evidence type="ECO:0000256" key="7">
    <source>
        <dbReference type="ARBA" id="ARBA00023010"/>
    </source>
</evidence>
<evidence type="ECO:0000313" key="11">
    <source>
        <dbReference type="Proteomes" id="UP000811255"/>
    </source>
</evidence>
<evidence type="ECO:0000256" key="3">
    <source>
        <dbReference type="ARBA" id="ARBA00022475"/>
    </source>
</evidence>
<keyword evidence="11" id="KW-1185">Reference proteome</keyword>
<dbReference type="InterPro" id="IPR038379">
    <property type="entry name" value="SecE_sf"/>
</dbReference>
<dbReference type="Pfam" id="PF00584">
    <property type="entry name" value="SecE"/>
    <property type="match status" value="1"/>
</dbReference>
<dbReference type="PANTHER" id="PTHR33910">
    <property type="entry name" value="PROTEIN TRANSLOCASE SUBUNIT SECE"/>
    <property type="match status" value="1"/>
</dbReference>
<accession>A0ABS5W526</accession>
<evidence type="ECO:0000256" key="2">
    <source>
        <dbReference type="ARBA" id="ARBA00022448"/>
    </source>
</evidence>
<keyword evidence="5 9" id="KW-0653">Protein transport</keyword>
<dbReference type="HAMAP" id="MF_00422">
    <property type="entry name" value="SecE"/>
    <property type="match status" value="1"/>
</dbReference>
<comment type="caution">
    <text evidence="10">The sequence shown here is derived from an EMBL/GenBank/DDBJ whole genome shotgun (WGS) entry which is preliminary data.</text>
</comment>
<gene>
    <name evidence="9 10" type="primary">secE</name>
    <name evidence="10" type="ORF">KK137_10950</name>
</gene>
<dbReference type="NCBIfam" id="TIGR00964">
    <property type="entry name" value="secE_bact"/>
    <property type="match status" value="1"/>
</dbReference>
<keyword evidence="2 9" id="KW-0813">Transport</keyword>
<keyword evidence="4 9" id="KW-0812">Transmembrane</keyword>
<evidence type="ECO:0000313" key="10">
    <source>
        <dbReference type="EMBL" id="MBT2134853.1"/>
    </source>
</evidence>
<evidence type="ECO:0000256" key="5">
    <source>
        <dbReference type="ARBA" id="ARBA00022927"/>
    </source>
</evidence>
<dbReference type="PROSITE" id="PS01067">
    <property type="entry name" value="SECE_SEC61G"/>
    <property type="match status" value="1"/>
</dbReference>
<keyword evidence="8 9" id="KW-0472">Membrane</keyword>
<dbReference type="EMBL" id="JAHFVK010000002">
    <property type="protein sequence ID" value="MBT2134853.1"/>
    <property type="molecule type" value="Genomic_DNA"/>
</dbReference>
<evidence type="ECO:0000256" key="4">
    <source>
        <dbReference type="ARBA" id="ARBA00022692"/>
    </source>
</evidence>
<reference evidence="10 11" key="1">
    <citation type="submission" date="2021-05" db="EMBL/GenBank/DDBJ databases">
        <title>Croceibacterium sp. LX-88 genome sequence.</title>
        <authorList>
            <person name="Luo X."/>
        </authorList>
    </citation>
    <scope>NUCLEOTIDE SEQUENCE [LARGE SCALE GENOMIC DNA]</scope>
    <source>
        <strain evidence="10 11">LX-88</strain>
    </source>
</reference>
<comment type="subunit">
    <text evidence="9">Component of the Sec protein translocase complex. Heterotrimer consisting of SecY, SecE and SecG subunits. The heterotrimers can form oligomers, although 1 heterotrimer is thought to be able to translocate proteins. Interacts with the ribosome. Interacts with SecDF, and other proteins may be involved. Interacts with SecA.</text>
</comment>
<protein>
    <recommendedName>
        <fullName evidence="9">Protein translocase subunit SecE</fullName>
    </recommendedName>
</protein>
<dbReference type="Proteomes" id="UP000811255">
    <property type="component" value="Unassembled WGS sequence"/>
</dbReference>
<dbReference type="InterPro" id="IPR001901">
    <property type="entry name" value="Translocase_SecE/Sec61-g"/>
</dbReference>
<evidence type="ECO:0000256" key="6">
    <source>
        <dbReference type="ARBA" id="ARBA00022989"/>
    </source>
</evidence>
<comment type="function">
    <text evidence="9">Essential subunit of the Sec protein translocation channel SecYEG. Clamps together the 2 halves of SecY. May contact the channel plug during translocation.</text>
</comment>
<evidence type="ECO:0000256" key="8">
    <source>
        <dbReference type="ARBA" id="ARBA00023136"/>
    </source>
</evidence>
<comment type="similarity">
    <text evidence="9">Belongs to the SecE/SEC61-gamma family.</text>
</comment>
<comment type="subcellular location">
    <subcellularLocation>
        <location evidence="9">Cell membrane</location>
        <topology evidence="9">Single-pass membrane protein</topology>
    </subcellularLocation>
    <subcellularLocation>
        <location evidence="1">Membrane</location>
    </subcellularLocation>
</comment>
<dbReference type="Gene3D" id="1.20.5.1030">
    <property type="entry name" value="Preprotein translocase secy subunit"/>
    <property type="match status" value="1"/>
</dbReference>
<keyword evidence="3 9" id="KW-1003">Cell membrane</keyword>
<name>A0ABS5W526_9SPHN</name>
<proteinExistence type="inferred from homology"/>
<organism evidence="10 11">
    <name type="scientific">Croceibacterium selenioxidans</name>
    <dbReference type="NCBI Taxonomy" id="2838833"/>
    <lineage>
        <taxon>Bacteria</taxon>
        <taxon>Pseudomonadati</taxon>
        <taxon>Pseudomonadota</taxon>
        <taxon>Alphaproteobacteria</taxon>
        <taxon>Sphingomonadales</taxon>
        <taxon>Erythrobacteraceae</taxon>
        <taxon>Croceibacterium</taxon>
    </lineage>
</organism>
<keyword evidence="7 9" id="KW-0811">Translocation</keyword>
<dbReference type="RefSeq" id="WP_214536468.1">
    <property type="nucleotide sequence ID" value="NZ_JAHFVK010000002.1"/>
</dbReference>